<dbReference type="PANTHER" id="PTHR23022">
    <property type="entry name" value="TRANSPOSABLE ELEMENT-RELATED"/>
    <property type="match status" value="1"/>
</dbReference>
<dbReference type="InterPro" id="IPR036397">
    <property type="entry name" value="RNaseH_sf"/>
</dbReference>
<dbReference type="EMBL" id="JABXXO010000010">
    <property type="protein sequence ID" value="KAF7768680.1"/>
    <property type="molecule type" value="Genomic_DNA"/>
</dbReference>
<evidence type="ECO:0000259" key="1">
    <source>
        <dbReference type="Pfam" id="PF13358"/>
    </source>
</evidence>
<proteinExistence type="predicted"/>
<dbReference type="Pfam" id="PF13358">
    <property type="entry name" value="DDE_3"/>
    <property type="match status" value="1"/>
</dbReference>
<organism evidence="2 3">
    <name type="scientific">Agaricus bisporus var. burnettii</name>
    <dbReference type="NCBI Taxonomy" id="192524"/>
    <lineage>
        <taxon>Eukaryota</taxon>
        <taxon>Fungi</taxon>
        <taxon>Dikarya</taxon>
        <taxon>Basidiomycota</taxon>
        <taxon>Agaricomycotina</taxon>
        <taxon>Agaricomycetes</taxon>
        <taxon>Agaricomycetidae</taxon>
        <taxon>Agaricales</taxon>
        <taxon>Agaricineae</taxon>
        <taxon>Agaricaceae</taxon>
        <taxon>Agaricus</taxon>
    </lineage>
</organism>
<feature type="domain" description="Tc1-like transposase DDE" evidence="1">
    <location>
        <begin position="111"/>
        <end position="251"/>
    </location>
</feature>
<comment type="caution">
    <text evidence="2">The sequence shown here is derived from an EMBL/GenBank/DDBJ whole genome shotgun (WGS) entry which is preliminary data.</text>
</comment>
<dbReference type="InterPro" id="IPR052338">
    <property type="entry name" value="Transposase_5"/>
</dbReference>
<dbReference type="InterPro" id="IPR038717">
    <property type="entry name" value="Tc1-like_DDE_dom"/>
</dbReference>
<sequence>MEPTSSTQRSSVISLLQEGYSVHQIQSKTGLGKSIVGRIKKEVDGDKENMKGGRPAKLSPQDKRGIIHQITTGRLDNAVQGAQYINNIISHPVHLQTVRNVLKEHSFRAVSDETNINRIQSDGRVYTWKQSGEELSDRITTPTVKHGGGNNLMVWGCMGWEGVGMLTEVQGIMDAEQYCEILSGGVVESFEKLGMEEGERIFQQDNDPKHMAKRTDKWFEDNNIKVLVWPAQSPHLNPIEHLWVNLKDKLKVYPKPPKGVHELWDRVAEEWDNITPEECQRLIESMPRRCQAVIKAKGGHTKY</sequence>
<reference evidence="2 3" key="1">
    <citation type="journal article" name="Sci. Rep.">
        <title>Telomere-to-telomere assembled and centromere annotated genomes of the two main subspecies of the button mushroom Agaricus bisporus reveal especially polymorphic chromosome ends.</title>
        <authorList>
            <person name="Sonnenberg A.S.M."/>
            <person name="Sedaghat-Telgerd N."/>
            <person name="Lavrijssen B."/>
            <person name="Ohm R.A."/>
            <person name="Hendrickx P.M."/>
            <person name="Scholtmeijer K."/>
            <person name="Baars J.J.P."/>
            <person name="van Peer A."/>
        </authorList>
    </citation>
    <scope>NUCLEOTIDE SEQUENCE [LARGE SCALE GENOMIC DNA]</scope>
    <source>
        <strain evidence="2 3">H119_p4</strain>
    </source>
</reference>
<name>A0A8H7EZZ0_AGABI</name>
<protein>
    <recommendedName>
        <fullName evidence="1">Tc1-like transposase DDE domain-containing protein</fullName>
    </recommendedName>
</protein>
<dbReference type="PANTHER" id="PTHR23022:SF135">
    <property type="entry name" value="SI:DKEY-77F5.3"/>
    <property type="match status" value="1"/>
</dbReference>
<gene>
    <name evidence="2" type="ORF">Agabi119p4_7923</name>
</gene>
<evidence type="ECO:0000313" key="3">
    <source>
        <dbReference type="Proteomes" id="UP000629468"/>
    </source>
</evidence>
<dbReference type="Proteomes" id="UP000629468">
    <property type="component" value="Unassembled WGS sequence"/>
</dbReference>
<accession>A0A8H7EZZ0</accession>
<dbReference type="Gene3D" id="3.30.420.10">
    <property type="entry name" value="Ribonuclease H-like superfamily/Ribonuclease H"/>
    <property type="match status" value="1"/>
</dbReference>
<dbReference type="GO" id="GO:0003676">
    <property type="term" value="F:nucleic acid binding"/>
    <property type="evidence" value="ECO:0007669"/>
    <property type="project" value="InterPro"/>
</dbReference>
<evidence type="ECO:0000313" key="2">
    <source>
        <dbReference type="EMBL" id="KAF7768680.1"/>
    </source>
</evidence>
<dbReference type="AlphaFoldDB" id="A0A8H7EZZ0"/>